<comment type="caution">
    <text evidence="2">The sequence shown here is derived from an EMBL/GenBank/DDBJ whole genome shotgun (WGS) entry which is preliminary data.</text>
</comment>
<proteinExistence type="predicted"/>
<dbReference type="Gene3D" id="2.60.20.10">
    <property type="entry name" value="Crystallins"/>
    <property type="match status" value="1"/>
</dbReference>
<dbReference type="InterPro" id="IPR011024">
    <property type="entry name" value="G_crystallin-like"/>
</dbReference>
<dbReference type="SUPFAM" id="SSF49695">
    <property type="entry name" value="gamma-Crystallin-like"/>
    <property type="match status" value="1"/>
</dbReference>
<sequence length="137" mass="14637">MAKRRIVAVAAMIATALVGLFATPAAAARHPMMGPYDGICDNYEICLYYNSNWQGSVADFASSVPDFAGKVFKGPGAGKGQGVKNNAASACNYNPNYVAVVYFNSWYSGRADVIPPGECENLLITYNENASVKWAPL</sequence>
<dbReference type="Pfam" id="PF03995">
    <property type="entry name" value="Inhibitor_I36"/>
    <property type="match status" value="1"/>
</dbReference>
<dbReference type="Proteomes" id="UP001156441">
    <property type="component" value="Unassembled WGS sequence"/>
</dbReference>
<reference evidence="2 3" key="1">
    <citation type="submission" date="2021-02" db="EMBL/GenBank/DDBJ databases">
        <title>Actinophytocola xerophila sp. nov., isolated from soil of cotton cropping field.</title>
        <authorList>
            <person name="Huang R."/>
            <person name="Chen X."/>
            <person name="Ge X."/>
            <person name="Liu W."/>
        </authorList>
    </citation>
    <scope>NUCLEOTIDE SEQUENCE [LARGE SCALE GENOMIC DNA]</scope>
    <source>
        <strain evidence="2 3">S1-96</strain>
    </source>
</reference>
<gene>
    <name evidence="2" type="ORF">JT362_28245</name>
</gene>
<feature type="signal peptide" evidence="1">
    <location>
        <begin position="1"/>
        <end position="27"/>
    </location>
</feature>
<dbReference type="EMBL" id="JAFFZE010000023">
    <property type="protein sequence ID" value="MCT2587020.1"/>
    <property type="molecule type" value="Genomic_DNA"/>
</dbReference>
<evidence type="ECO:0000313" key="2">
    <source>
        <dbReference type="EMBL" id="MCT2587020.1"/>
    </source>
</evidence>
<keyword evidence="1" id="KW-0732">Signal</keyword>
<dbReference type="RefSeq" id="WP_260194911.1">
    <property type="nucleotide sequence ID" value="NZ_JAFFZE010000023.1"/>
</dbReference>
<evidence type="ECO:0000256" key="1">
    <source>
        <dbReference type="SAM" id="SignalP"/>
    </source>
</evidence>
<evidence type="ECO:0000313" key="3">
    <source>
        <dbReference type="Proteomes" id="UP001156441"/>
    </source>
</evidence>
<keyword evidence="3" id="KW-1185">Reference proteome</keyword>
<organism evidence="2 3">
    <name type="scientific">Actinophytocola gossypii</name>
    <dbReference type="NCBI Taxonomy" id="2812003"/>
    <lineage>
        <taxon>Bacteria</taxon>
        <taxon>Bacillati</taxon>
        <taxon>Actinomycetota</taxon>
        <taxon>Actinomycetes</taxon>
        <taxon>Pseudonocardiales</taxon>
        <taxon>Pseudonocardiaceae</taxon>
    </lineage>
</organism>
<feature type="chain" id="PRO_5046861231" evidence="1">
    <location>
        <begin position="28"/>
        <end position="137"/>
    </location>
</feature>
<accession>A0ABT2JHZ5</accession>
<name>A0ABT2JHZ5_9PSEU</name>
<protein>
    <submittedName>
        <fullName evidence="2">Peptidase inhibitor family I36 protein</fullName>
    </submittedName>
</protein>